<sequence>MTGTESTGSAPWNVEVTSPALKGFRRLPEKAATAIVEFVTGALADNPHRLSKPLTNEILGLRTARRGDYRVLFTLDFEEHILYVHRIEHRSDVYSRARRTPDRWFLHN</sequence>
<dbReference type="Pfam" id="PF05016">
    <property type="entry name" value="ParE_toxin"/>
    <property type="match status" value="1"/>
</dbReference>
<comment type="similarity">
    <text evidence="1">Belongs to the RelE toxin family.</text>
</comment>
<dbReference type="PANTHER" id="PTHR35601:SF1">
    <property type="entry name" value="TOXIN RELE"/>
    <property type="match status" value="1"/>
</dbReference>
<dbReference type="InterPro" id="IPR007712">
    <property type="entry name" value="RelE/ParE_toxin"/>
</dbReference>
<proteinExistence type="inferred from homology"/>
<accession>A0ABP9SVF0</accession>
<dbReference type="SUPFAM" id="SSF143011">
    <property type="entry name" value="RelE-like"/>
    <property type="match status" value="1"/>
</dbReference>
<organism evidence="3 4">
    <name type="scientific">Arthrobacter gyeryongensis</name>
    <dbReference type="NCBI Taxonomy" id="1650592"/>
    <lineage>
        <taxon>Bacteria</taxon>
        <taxon>Bacillati</taxon>
        <taxon>Actinomycetota</taxon>
        <taxon>Actinomycetes</taxon>
        <taxon>Micrococcales</taxon>
        <taxon>Micrococcaceae</taxon>
        <taxon>Arthrobacter</taxon>
    </lineage>
</organism>
<reference evidence="4" key="1">
    <citation type="journal article" date="2019" name="Int. J. Syst. Evol. Microbiol.">
        <title>The Global Catalogue of Microorganisms (GCM) 10K type strain sequencing project: providing services to taxonomists for standard genome sequencing and annotation.</title>
        <authorList>
            <consortium name="The Broad Institute Genomics Platform"/>
            <consortium name="The Broad Institute Genome Sequencing Center for Infectious Disease"/>
            <person name="Wu L."/>
            <person name="Ma J."/>
        </authorList>
    </citation>
    <scope>NUCLEOTIDE SEQUENCE [LARGE SCALE GENOMIC DNA]</scope>
    <source>
        <strain evidence="4">JCM 18514</strain>
    </source>
</reference>
<evidence type="ECO:0000313" key="3">
    <source>
        <dbReference type="EMBL" id="GAA5201942.1"/>
    </source>
</evidence>
<evidence type="ECO:0000256" key="2">
    <source>
        <dbReference type="ARBA" id="ARBA00022649"/>
    </source>
</evidence>
<evidence type="ECO:0000313" key="4">
    <source>
        <dbReference type="Proteomes" id="UP001500200"/>
    </source>
</evidence>
<comment type="caution">
    <text evidence="3">The sequence shown here is derived from an EMBL/GenBank/DDBJ whole genome shotgun (WGS) entry which is preliminary data.</text>
</comment>
<keyword evidence="2" id="KW-1277">Toxin-antitoxin system</keyword>
<dbReference type="RefSeq" id="WP_345453522.1">
    <property type="nucleotide sequence ID" value="NZ_BAABKK010000038.1"/>
</dbReference>
<dbReference type="PANTHER" id="PTHR35601">
    <property type="entry name" value="TOXIN RELE"/>
    <property type="match status" value="1"/>
</dbReference>
<dbReference type="Proteomes" id="UP001500200">
    <property type="component" value="Unassembled WGS sequence"/>
</dbReference>
<protein>
    <submittedName>
        <fullName evidence="3">Type II toxin-antitoxin system mRNA interferase RelE</fullName>
    </submittedName>
</protein>
<dbReference type="InterPro" id="IPR035093">
    <property type="entry name" value="RelE/ParE_toxin_dom_sf"/>
</dbReference>
<keyword evidence="4" id="KW-1185">Reference proteome</keyword>
<dbReference type="Gene3D" id="3.30.2310.20">
    <property type="entry name" value="RelE-like"/>
    <property type="match status" value="1"/>
</dbReference>
<name>A0ABP9SVF0_9MICC</name>
<gene>
    <name evidence="3" type="primary">relE_2</name>
    <name evidence="3" type="ORF">GCM10023346_47530</name>
</gene>
<evidence type="ECO:0000256" key="1">
    <source>
        <dbReference type="ARBA" id="ARBA00006226"/>
    </source>
</evidence>
<dbReference type="EMBL" id="BAABKK010000038">
    <property type="protein sequence ID" value="GAA5201942.1"/>
    <property type="molecule type" value="Genomic_DNA"/>
</dbReference>